<dbReference type="AlphaFoldDB" id="A0A8S1VLU7"/>
<name>A0A8S1VLU7_9CILI</name>
<protein>
    <submittedName>
        <fullName evidence="1">Uncharacterized protein</fullName>
    </submittedName>
</protein>
<evidence type="ECO:0000313" key="2">
    <source>
        <dbReference type="Proteomes" id="UP000689195"/>
    </source>
</evidence>
<gene>
    <name evidence="1" type="ORF">PPENT_87.1.T0630212</name>
</gene>
<keyword evidence="2" id="KW-1185">Reference proteome</keyword>
<dbReference type="EMBL" id="CAJJDO010000063">
    <property type="protein sequence ID" value="CAD8175706.1"/>
    <property type="molecule type" value="Genomic_DNA"/>
</dbReference>
<accession>A0A8S1VLU7</accession>
<proteinExistence type="predicted"/>
<reference evidence="1" key="1">
    <citation type="submission" date="2021-01" db="EMBL/GenBank/DDBJ databases">
        <authorList>
            <consortium name="Genoscope - CEA"/>
            <person name="William W."/>
        </authorList>
    </citation>
    <scope>NUCLEOTIDE SEQUENCE</scope>
</reference>
<dbReference type="Proteomes" id="UP000689195">
    <property type="component" value="Unassembled WGS sequence"/>
</dbReference>
<evidence type="ECO:0000313" key="1">
    <source>
        <dbReference type="EMBL" id="CAD8175706.1"/>
    </source>
</evidence>
<organism evidence="1 2">
    <name type="scientific">Paramecium pentaurelia</name>
    <dbReference type="NCBI Taxonomy" id="43138"/>
    <lineage>
        <taxon>Eukaryota</taxon>
        <taxon>Sar</taxon>
        <taxon>Alveolata</taxon>
        <taxon>Ciliophora</taxon>
        <taxon>Intramacronucleata</taxon>
        <taxon>Oligohymenophorea</taxon>
        <taxon>Peniculida</taxon>
        <taxon>Parameciidae</taxon>
        <taxon>Paramecium</taxon>
    </lineage>
</organism>
<comment type="caution">
    <text evidence="1">The sequence shown here is derived from an EMBL/GenBank/DDBJ whole genome shotgun (WGS) entry which is preliminary data.</text>
</comment>
<sequence length="173" mass="20513">MDNNIWQLSPLLFTKNESKTSSLNRICPNHKKEIILIDMDSQNKKIEDRFACVDCIPENPQIKYCSIETINKQRRDYNSGSYKMLSEYQKKSKYKKTNQFKLIASIRKNCNKKFNEISEKFILEQFQSFDKSKDTKQIKNVTIQALKDEQLLKDLKQLINQLIKKNNLKLIIN</sequence>